<organism evidence="1">
    <name type="scientific">Rhizophora mucronata</name>
    <name type="common">Asiatic mangrove</name>
    <dbReference type="NCBI Taxonomy" id="61149"/>
    <lineage>
        <taxon>Eukaryota</taxon>
        <taxon>Viridiplantae</taxon>
        <taxon>Streptophyta</taxon>
        <taxon>Embryophyta</taxon>
        <taxon>Tracheophyta</taxon>
        <taxon>Spermatophyta</taxon>
        <taxon>Magnoliopsida</taxon>
        <taxon>eudicotyledons</taxon>
        <taxon>Gunneridae</taxon>
        <taxon>Pentapetalae</taxon>
        <taxon>rosids</taxon>
        <taxon>fabids</taxon>
        <taxon>Malpighiales</taxon>
        <taxon>Rhizophoraceae</taxon>
        <taxon>Rhizophora</taxon>
    </lineage>
</organism>
<dbReference type="EMBL" id="GGEC01025445">
    <property type="protein sequence ID" value="MBX05929.1"/>
    <property type="molecule type" value="Transcribed_RNA"/>
</dbReference>
<accession>A0A2P2KJP5</accession>
<protein>
    <submittedName>
        <fullName evidence="1">Uncharacterized protein</fullName>
    </submittedName>
</protein>
<dbReference type="InterPro" id="IPR040229">
    <property type="entry name" value="At3g27390-like"/>
</dbReference>
<sequence>MLDKLHFIAVVDDVTEITSMNRPKDAFFDWFLNPFIIMKDQIRALNLSDSEENYLCKLVLLNGDPIKLKSSSIGPPPESERRRAELDALARRLQGIVKSISRYPTSRRNFQVLVKNLSEDLSKKNGDGVSESGYRTIGRSKSAFDRMFSQKSFKYKTSNNVSDQDSRSAIAQDVEIV</sequence>
<evidence type="ECO:0000313" key="1">
    <source>
        <dbReference type="EMBL" id="MBX05929.1"/>
    </source>
</evidence>
<name>A0A2P2KJP5_RHIMU</name>
<dbReference type="AlphaFoldDB" id="A0A2P2KJP5"/>
<reference evidence="1" key="1">
    <citation type="submission" date="2018-02" db="EMBL/GenBank/DDBJ databases">
        <title>Rhizophora mucronata_Transcriptome.</title>
        <authorList>
            <person name="Meera S.P."/>
            <person name="Sreeshan A."/>
            <person name="Augustine A."/>
        </authorList>
    </citation>
    <scope>NUCLEOTIDE SEQUENCE</scope>
    <source>
        <tissue evidence="1">Leaf</tissue>
    </source>
</reference>
<dbReference type="PANTHER" id="PTHR31133">
    <property type="entry name" value="MEMBRANE PROTEIN"/>
    <property type="match status" value="1"/>
</dbReference>
<dbReference type="PANTHER" id="PTHR31133:SF3">
    <property type="entry name" value="TRANSMEMBRANE PROTEIN"/>
    <property type="match status" value="1"/>
</dbReference>
<proteinExistence type="predicted"/>